<organism evidence="6 7">
    <name type="scientific">Eubacterium multiforme</name>
    <dbReference type="NCBI Taxonomy" id="83339"/>
    <lineage>
        <taxon>Bacteria</taxon>
        <taxon>Bacillati</taxon>
        <taxon>Bacillota</taxon>
        <taxon>Clostridia</taxon>
        <taxon>Eubacteriales</taxon>
        <taxon>Eubacteriaceae</taxon>
        <taxon>Eubacterium</taxon>
    </lineage>
</organism>
<proteinExistence type="inferred from homology"/>
<feature type="domain" description="Flavin reductase like" evidence="5">
    <location>
        <begin position="10"/>
        <end position="164"/>
    </location>
</feature>
<feature type="compositionally biased region" description="Basic and acidic residues" evidence="4">
    <location>
        <begin position="194"/>
        <end position="209"/>
    </location>
</feature>
<evidence type="ECO:0000313" key="6">
    <source>
        <dbReference type="EMBL" id="MDQ0148425.1"/>
    </source>
</evidence>
<dbReference type="PANTHER" id="PTHR43567:SF1">
    <property type="entry name" value="FLAVOREDOXIN"/>
    <property type="match status" value="1"/>
</dbReference>
<evidence type="ECO:0000256" key="3">
    <source>
        <dbReference type="ARBA" id="ARBA00038054"/>
    </source>
</evidence>
<keyword evidence="7" id="KW-1185">Reference proteome</keyword>
<reference evidence="6 7" key="1">
    <citation type="submission" date="2023-07" db="EMBL/GenBank/DDBJ databases">
        <title>Genomic Encyclopedia of Type Strains, Phase IV (KMG-IV): sequencing the most valuable type-strain genomes for metagenomic binning, comparative biology and taxonomic classification.</title>
        <authorList>
            <person name="Goeker M."/>
        </authorList>
    </citation>
    <scope>NUCLEOTIDE SEQUENCE [LARGE SCALE GENOMIC DNA]</scope>
    <source>
        <strain evidence="6 7">DSM 20694</strain>
    </source>
</reference>
<comment type="cofactor">
    <cofactor evidence="1">
        <name>FMN</name>
        <dbReference type="ChEBI" id="CHEBI:58210"/>
    </cofactor>
</comment>
<dbReference type="EMBL" id="JAUSUF010000001">
    <property type="protein sequence ID" value="MDQ0148425.1"/>
    <property type="molecule type" value="Genomic_DNA"/>
</dbReference>
<dbReference type="InterPro" id="IPR052174">
    <property type="entry name" value="Flavoredoxin"/>
</dbReference>
<dbReference type="Gene3D" id="2.30.110.10">
    <property type="entry name" value="Electron Transport, Fmn-binding Protein, Chain A"/>
    <property type="match status" value="1"/>
</dbReference>
<keyword evidence="2" id="KW-0285">Flavoprotein</keyword>
<feature type="region of interest" description="Disordered" evidence="4">
    <location>
        <begin position="194"/>
        <end position="235"/>
    </location>
</feature>
<dbReference type="SMART" id="SM00903">
    <property type="entry name" value="Flavin_Reduct"/>
    <property type="match status" value="1"/>
</dbReference>
<evidence type="ECO:0000256" key="1">
    <source>
        <dbReference type="ARBA" id="ARBA00001917"/>
    </source>
</evidence>
<name>A0ABT9URG3_9FIRM</name>
<evidence type="ECO:0000256" key="2">
    <source>
        <dbReference type="ARBA" id="ARBA00022630"/>
    </source>
</evidence>
<dbReference type="InterPro" id="IPR002563">
    <property type="entry name" value="Flavin_Rdtase-like_dom"/>
</dbReference>
<dbReference type="PANTHER" id="PTHR43567">
    <property type="entry name" value="FLAVOREDOXIN-RELATED-RELATED"/>
    <property type="match status" value="1"/>
</dbReference>
<comment type="similarity">
    <text evidence="3">Belongs to the flavoredoxin family.</text>
</comment>
<dbReference type="InterPro" id="IPR012349">
    <property type="entry name" value="Split_barrel_FMN-bd"/>
</dbReference>
<evidence type="ECO:0000259" key="5">
    <source>
        <dbReference type="SMART" id="SM00903"/>
    </source>
</evidence>
<dbReference type="Proteomes" id="UP001228504">
    <property type="component" value="Unassembled WGS sequence"/>
</dbReference>
<dbReference type="Pfam" id="PF01613">
    <property type="entry name" value="Flavin_Reduct"/>
    <property type="match status" value="1"/>
</dbReference>
<dbReference type="RefSeq" id="WP_307482423.1">
    <property type="nucleotide sequence ID" value="NZ_JAUSUF010000001.1"/>
</dbReference>
<gene>
    <name evidence="6" type="ORF">J2S18_000342</name>
</gene>
<feature type="compositionally biased region" description="Basic residues" evidence="4">
    <location>
        <begin position="210"/>
        <end position="235"/>
    </location>
</feature>
<sequence>MKKESFKGSVVLNPVPVVLISSRNNKGEENVFTVAWAGTVCTRPPMLSISIRPERLSYEYIKESMEFVVNIPHGNMAKKVDFCGVRSGRKIDKIKEMNFTMVECDNINASYIEECPINIECKVKQVIPLGSHDMFVAEVLSSHINEELIDEKGKIHFEKGDLLAYCHGEYYKLPRTSIGSFGYSVMKKKTIKNKTSEKEVSDKKIENKKLKSSKPKKKINVNKKKINKKNKKRGK</sequence>
<evidence type="ECO:0000256" key="4">
    <source>
        <dbReference type="SAM" id="MobiDB-lite"/>
    </source>
</evidence>
<evidence type="ECO:0000313" key="7">
    <source>
        <dbReference type="Proteomes" id="UP001228504"/>
    </source>
</evidence>
<comment type="caution">
    <text evidence="6">The sequence shown here is derived from an EMBL/GenBank/DDBJ whole genome shotgun (WGS) entry which is preliminary data.</text>
</comment>
<dbReference type="SUPFAM" id="SSF50475">
    <property type="entry name" value="FMN-binding split barrel"/>
    <property type="match status" value="1"/>
</dbReference>
<protein>
    <submittedName>
        <fullName evidence="6">Flavin reductase (DIM6/NTAB) family NADH-FMN oxidoreductase RutF</fullName>
    </submittedName>
</protein>
<accession>A0ABT9URG3</accession>